<dbReference type="PANTHER" id="PTHR31299:SF0">
    <property type="entry name" value="ESTERASE, PUTATIVE (AFU_ORTHOLOGUE AFUA_1G05850)-RELATED"/>
    <property type="match status" value="1"/>
</dbReference>
<sequence>MRLFDDRVDAGRHLAERLEPLRGQDIVVLGLPRGGVPVAFEVARALNAPLDVLVVRKLGVPYQPELAFGAIGEGGIRVINDAVVDEADLSEDEMAAVEARQRTELERRSERFRRGHARIPVAGRIAVIVDDGVATGATAKAACEVARAQGANRVVLAVPIGGRDIFARFSGYADDVICLHTPEFFYAVGQGYCNFTQTSDDEVVALLDRAREGFREPTVGAADDPPIRDEEVRVSAGPVSVAGHLTVPERPVGVVVFAHGSGSSRHSPRNRYVAEVLNAAGLATLLFDLLTAEEERNRANVFDIGLLARRLVDVTGWLAGQPDTAPLPVGYFGASTGAGAALVAAADPRVNVAAVVSRGGRPDLAGDALTEVLAPTLLIVGGRDDVVLELNRHARAMIPGVCELAVVPGATHLFEEPGTLEQVAALARDWFIEHLSRVATPASP</sequence>
<dbReference type="RefSeq" id="WP_369741452.1">
    <property type="nucleotide sequence ID" value="NZ_JBGEDP010000001.1"/>
</dbReference>
<keyword evidence="2" id="KW-0808">Transferase</keyword>
<feature type="domain" description="Phosphoribosyltransferase" evidence="1">
    <location>
        <begin position="11"/>
        <end position="163"/>
    </location>
</feature>
<dbReference type="InterPro" id="IPR029057">
    <property type="entry name" value="PRTase-like"/>
</dbReference>
<dbReference type="SUPFAM" id="SSF53271">
    <property type="entry name" value="PRTase-like"/>
    <property type="match status" value="1"/>
</dbReference>
<evidence type="ECO:0000313" key="2">
    <source>
        <dbReference type="EMBL" id="MEY8014734.1"/>
    </source>
</evidence>
<dbReference type="Pfam" id="PF00156">
    <property type="entry name" value="Pribosyltran"/>
    <property type="match status" value="1"/>
</dbReference>
<dbReference type="InterPro" id="IPR029058">
    <property type="entry name" value="AB_hydrolase_fold"/>
</dbReference>
<keyword evidence="3" id="KW-1185">Reference proteome</keyword>
<dbReference type="InterPro" id="IPR000836">
    <property type="entry name" value="PRTase_dom"/>
</dbReference>
<dbReference type="Proteomes" id="UP001564760">
    <property type="component" value="Unassembled WGS sequence"/>
</dbReference>
<protein>
    <submittedName>
        <fullName evidence="2">Phosphoribosyltransferase family protein</fullName>
    </submittedName>
</protein>
<organism evidence="2 3">
    <name type="scientific">Mycobacterium servetii</name>
    <dbReference type="NCBI Taxonomy" id="3237418"/>
    <lineage>
        <taxon>Bacteria</taxon>
        <taxon>Bacillati</taxon>
        <taxon>Actinomycetota</taxon>
        <taxon>Actinomycetes</taxon>
        <taxon>Mycobacteriales</taxon>
        <taxon>Mycobacteriaceae</taxon>
        <taxon>Mycobacterium</taxon>
    </lineage>
</organism>
<comment type="caution">
    <text evidence="2">The sequence shown here is derived from an EMBL/GenBank/DDBJ whole genome shotgun (WGS) entry which is preliminary data.</text>
</comment>
<name>A0ABV4BWQ5_9MYCO</name>
<dbReference type="Gene3D" id="3.40.50.1820">
    <property type="entry name" value="alpha/beta hydrolase"/>
    <property type="match status" value="1"/>
</dbReference>
<dbReference type="SUPFAM" id="SSF53474">
    <property type="entry name" value="alpha/beta-Hydrolases"/>
    <property type="match status" value="1"/>
</dbReference>
<dbReference type="PANTHER" id="PTHR31299">
    <property type="entry name" value="ESTERASE, PUTATIVE (AFU_ORTHOLOGUE AFUA_1G05850)-RELATED"/>
    <property type="match status" value="1"/>
</dbReference>
<dbReference type="InterPro" id="IPR052036">
    <property type="entry name" value="Hydrolase/PRTase-associated"/>
</dbReference>
<keyword evidence="2" id="KW-0328">Glycosyltransferase</keyword>
<gene>
    <name evidence="2" type="ORF">AB8998_06805</name>
</gene>
<dbReference type="EMBL" id="JBGEDP010000001">
    <property type="protein sequence ID" value="MEY8014734.1"/>
    <property type="molecule type" value="Genomic_DNA"/>
</dbReference>
<evidence type="ECO:0000313" key="3">
    <source>
        <dbReference type="Proteomes" id="UP001564760"/>
    </source>
</evidence>
<accession>A0ABV4BWQ5</accession>
<dbReference type="CDD" id="cd06223">
    <property type="entry name" value="PRTases_typeI"/>
    <property type="match status" value="1"/>
</dbReference>
<dbReference type="Gene3D" id="3.30.1310.20">
    <property type="entry name" value="PRTase-like"/>
    <property type="match status" value="1"/>
</dbReference>
<proteinExistence type="predicted"/>
<evidence type="ECO:0000259" key="1">
    <source>
        <dbReference type="Pfam" id="PF00156"/>
    </source>
</evidence>
<dbReference type="GO" id="GO:0016757">
    <property type="term" value="F:glycosyltransferase activity"/>
    <property type="evidence" value="ECO:0007669"/>
    <property type="project" value="UniProtKB-KW"/>
</dbReference>
<reference evidence="2 3" key="1">
    <citation type="submission" date="2024-08" db="EMBL/GenBank/DDBJ databases">
        <title>Mycobacterium servetensis sp. nov., a novel rapid-growing mycobacterial species recovered from a human patient in Zaragoza, Spain.</title>
        <authorList>
            <person name="Tristancho-Baro A.I."/>
            <person name="Buenestado-Serrano S."/>
            <person name="Garcia De Viedma D."/>
            <person name="Milagro-Beamonte A."/>
            <person name="Burillo N."/>
            <person name="Sanz S."/>
            <person name="Lopez-Calleja A.I."/>
            <person name="Penas-Utrilla D."/>
            <person name="Guardingo M."/>
            <person name="Garcia M.J."/>
            <person name="Vinuelas-Bayon J."/>
        </authorList>
    </citation>
    <scope>NUCLEOTIDE SEQUENCE [LARGE SCALE GENOMIC DNA]</scope>
    <source>
        <strain evidence="3">HUMS_12744610</strain>
    </source>
</reference>
<dbReference type="Gene3D" id="3.40.50.2020">
    <property type="match status" value="1"/>
</dbReference>